<dbReference type="CDD" id="cd06008">
    <property type="entry name" value="NF-X1-zinc-finger"/>
    <property type="match status" value="7"/>
</dbReference>
<feature type="domain" description="NF-X1-type" evidence="8">
    <location>
        <begin position="161"/>
        <end position="182"/>
    </location>
</feature>
<feature type="domain" description="NF-X1-type" evidence="8">
    <location>
        <begin position="677"/>
        <end position="699"/>
    </location>
</feature>
<evidence type="ECO:0000256" key="5">
    <source>
        <dbReference type="ARBA" id="ARBA00022833"/>
    </source>
</evidence>
<feature type="domain" description="NF-X1-type" evidence="8">
    <location>
        <begin position="271"/>
        <end position="290"/>
    </location>
</feature>
<evidence type="ECO:0000256" key="6">
    <source>
        <dbReference type="SAM" id="MobiDB-lite"/>
    </source>
</evidence>
<comment type="caution">
    <text evidence="9">The sequence shown here is derived from an EMBL/GenBank/DDBJ whole genome shotgun (WGS) entry which is preliminary data.</text>
</comment>
<name>A0A267FQP2_9PLAT</name>
<protein>
    <recommendedName>
        <fullName evidence="8">NF-X1-type domain-containing protein</fullName>
    </recommendedName>
</protein>
<evidence type="ECO:0000313" key="9">
    <source>
        <dbReference type="EMBL" id="PAA76128.1"/>
    </source>
</evidence>
<feature type="domain" description="NF-X1-type" evidence="8">
    <location>
        <begin position="379"/>
        <end position="398"/>
    </location>
</feature>
<organism evidence="9 10">
    <name type="scientific">Macrostomum lignano</name>
    <dbReference type="NCBI Taxonomy" id="282301"/>
    <lineage>
        <taxon>Eukaryota</taxon>
        <taxon>Metazoa</taxon>
        <taxon>Spiralia</taxon>
        <taxon>Lophotrochozoa</taxon>
        <taxon>Platyhelminthes</taxon>
        <taxon>Rhabditophora</taxon>
        <taxon>Macrostomorpha</taxon>
        <taxon>Macrostomida</taxon>
        <taxon>Macrostomidae</taxon>
        <taxon>Macrostomum</taxon>
    </lineage>
</organism>
<keyword evidence="10" id="KW-1185">Reference proteome</keyword>
<keyword evidence="5" id="KW-0862">Zinc</keyword>
<dbReference type="PANTHER" id="PTHR12360">
    <property type="entry name" value="NUCLEAR TRANSCRIPTION FACTOR, X-BOX BINDING 1 NFX1"/>
    <property type="match status" value="1"/>
</dbReference>
<accession>A0A267FQP2</accession>
<dbReference type="Proteomes" id="UP000215902">
    <property type="component" value="Unassembled WGS sequence"/>
</dbReference>
<dbReference type="STRING" id="282301.A0A267FQP2"/>
<evidence type="ECO:0000256" key="2">
    <source>
        <dbReference type="ARBA" id="ARBA00022723"/>
    </source>
</evidence>
<proteinExistence type="inferred from homology"/>
<comment type="similarity">
    <text evidence="1">Belongs to the NFX1 family.</text>
</comment>
<dbReference type="SMART" id="SM00438">
    <property type="entry name" value="ZnF_NFX"/>
    <property type="match status" value="11"/>
</dbReference>
<feature type="domain" description="NF-X1-type" evidence="8">
    <location>
        <begin position="327"/>
        <end position="346"/>
    </location>
</feature>
<dbReference type="SUPFAM" id="SSF57850">
    <property type="entry name" value="RING/U-box"/>
    <property type="match status" value="1"/>
</dbReference>
<feature type="region of interest" description="Disordered" evidence="6">
    <location>
        <begin position="773"/>
        <end position="796"/>
    </location>
</feature>
<feature type="domain" description="NF-X1-type" evidence="8">
    <location>
        <begin position="217"/>
        <end position="235"/>
    </location>
</feature>
<dbReference type="GO" id="GO:0000977">
    <property type="term" value="F:RNA polymerase II transcription regulatory region sequence-specific DNA binding"/>
    <property type="evidence" value="ECO:0007669"/>
    <property type="project" value="TreeGrafter"/>
</dbReference>
<dbReference type="InterPro" id="IPR000967">
    <property type="entry name" value="Znf_NFX1"/>
</dbReference>
<feature type="domain" description="NF-X1-type" evidence="8">
    <location>
        <begin position="571"/>
        <end position="603"/>
    </location>
</feature>
<feature type="domain" description="NF-X1-type" evidence="8">
    <location>
        <begin position="493"/>
        <end position="536"/>
    </location>
</feature>
<evidence type="ECO:0000259" key="8">
    <source>
        <dbReference type="SMART" id="SM00438"/>
    </source>
</evidence>
<feature type="transmembrane region" description="Helical" evidence="7">
    <location>
        <begin position="817"/>
        <end position="835"/>
    </location>
</feature>
<dbReference type="Pfam" id="PF01422">
    <property type="entry name" value="zf-NF-X1"/>
    <property type="match status" value="12"/>
</dbReference>
<gene>
    <name evidence="9" type="ORF">BOX15_Mlig000051g5</name>
</gene>
<keyword evidence="7" id="KW-1133">Transmembrane helix</keyword>
<feature type="domain" description="NF-X1-type" evidence="8">
    <location>
        <begin position="614"/>
        <end position="632"/>
    </location>
</feature>
<dbReference type="GO" id="GO:0000981">
    <property type="term" value="F:DNA-binding transcription factor activity, RNA polymerase II-specific"/>
    <property type="evidence" value="ECO:0007669"/>
    <property type="project" value="TreeGrafter"/>
</dbReference>
<dbReference type="OrthoDB" id="536399at2759"/>
<keyword evidence="2" id="KW-0479">Metal-binding</keyword>
<dbReference type="PANTHER" id="PTHR12360:SF1">
    <property type="entry name" value="NF-X1-TYPE ZINC FINGER PROTEIN NFXL1"/>
    <property type="match status" value="1"/>
</dbReference>
<keyword evidence="7" id="KW-0812">Transmembrane</keyword>
<dbReference type="GO" id="GO:0005634">
    <property type="term" value="C:nucleus"/>
    <property type="evidence" value="ECO:0007669"/>
    <property type="project" value="InterPro"/>
</dbReference>
<sequence>WNDANRLDRIMQSLTADYRRSFGGNEEAVESFGGALDAVRASIDEEQSPDGSGGGQTTCLVCIEDVTARQPIWSCPACFVSLHLPCTLSWIRSCSVITDAGAVANAASSSGWTCPNCRASFKAADVPKRYTCYCGRVEDPEFDPWLVPHSCGSRCDRTLNCGGDGHTCLLLCHPGRCPPCPRTVTVACHCGGGGVRKLRCGQTWSCERPCSRPLAGCEHRCPVVCHPGPCQPCSVRLNTVTCRCGSQQRPAVLCSERDWQCDRVCNRDLGCGYHRCQRVCHSDPCGSCPAAGGRTCPCGKLPLPGLSCSDDVVLSTCSDTCGRSLACGVHACPDQCHLGPCPPCREMVRKACRCGKTTREVQCHKQVTCDVKCGRDRGCGRHQCKRRCCPGGCPPCDALCGRPLNCGQHKCQSPCHSGPCYPCTERQVITCPCGFARVAHPCGSRRRGPPRPPRCPRPCQAPPDCRHPAREPHPCHSGACPPCRLPCGAELPCGHACQSPCHAAKLVTIKREVRGPWDGPAEVQELRCLPCPPCRAPVPVRCLGGHEVANAPCCEAKPRSCGWACGAEMNCGRHRCELDCHELVTAAGSEADPRHRCERPCQQSRPQASAAAACRHPCPLTCHRGPCPPCKLSASIRCHCGASKLRRACRELANAAEDKLADLLRCPNACQRRRPGCGHPCGAPCHPGPCDSLPADCEAPVELRCPCRRIQRLVPCRKIAKDSSSASISCDDRCRQEADLSAARRRRQAASPTDAAAAAAAEAATRQAEAALLRRLPQQQQQQRRRRKRTADEDEESGRMSLMIGLLGGLQRRWKPLTIAALAALLAAALVWAALSEEESV</sequence>
<feature type="compositionally biased region" description="Low complexity" evidence="6">
    <location>
        <begin position="773"/>
        <end position="782"/>
    </location>
</feature>
<evidence type="ECO:0000256" key="4">
    <source>
        <dbReference type="ARBA" id="ARBA00022771"/>
    </source>
</evidence>
<evidence type="ECO:0000256" key="7">
    <source>
        <dbReference type="SAM" id="Phobius"/>
    </source>
</evidence>
<evidence type="ECO:0000256" key="1">
    <source>
        <dbReference type="ARBA" id="ARBA00007269"/>
    </source>
</evidence>
<feature type="non-terminal residue" evidence="9">
    <location>
        <position position="1"/>
    </location>
</feature>
<evidence type="ECO:0000256" key="3">
    <source>
        <dbReference type="ARBA" id="ARBA00022737"/>
    </source>
</evidence>
<dbReference type="GO" id="GO:0008270">
    <property type="term" value="F:zinc ion binding"/>
    <property type="evidence" value="ECO:0007669"/>
    <property type="project" value="UniProtKB-KW"/>
</dbReference>
<dbReference type="AlphaFoldDB" id="A0A267FQP2"/>
<feature type="domain" description="NF-X1-type" evidence="8">
    <location>
        <begin position="406"/>
        <end position="425"/>
    </location>
</feature>
<keyword evidence="4" id="KW-0863">Zinc-finger</keyword>
<keyword evidence="3" id="KW-0677">Repeat</keyword>
<evidence type="ECO:0000313" key="10">
    <source>
        <dbReference type="Proteomes" id="UP000215902"/>
    </source>
</evidence>
<reference evidence="9 10" key="1">
    <citation type="submission" date="2017-06" db="EMBL/GenBank/DDBJ databases">
        <title>A platform for efficient transgenesis in Macrostomum lignano, a flatworm model organism for stem cell research.</title>
        <authorList>
            <person name="Berezikov E."/>
        </authorList>
    </citation>
    <scope>NUCLEOTIDE SEQUENCE [LARGE SCALE GENOMIC DNA]</scope>
    <source>
        <strain evidence="9">DV1</strain>
        <tissue evidence="9">Whole organism</tissue>
    </source>
</reference>
<dbReference type="EMBL" id="NIVC01000841">
    <property type="protein sequence ID" value="PAA76128.1"/>
    <property type="molecule type" value="Genomic_DNA"/>
</dbReference>
<dbReference type="InterPro" id="IPR034078">
    <property type="entry name" value="NFX1_fam"/>
</dbReference>
<keyword evidence="7" id="KW-0472">Membrane</keyword>
<feature type="domain" description="NF-X1-type" evidence="8">
    <location>
        <begin position="465"/>
        <end position="485"/>
    </location>
</feature>